<evidence type="ECO:0000313" key="7">
    <source>
        <dbReference type="EMBL" id="VDD95097.1"/>
    </source>
</evidence>
<dbReference type="PANTHER" id="PTHR10763:SF23">
    <property type="entry name" value="ORIGIN RECOGNITION COMPLEX SUBUNIT 1"/>
    <property type="match status" value="1"/>
</dbReference>
<accession>A0A0N4VI52</accession>
<sequence length="265" mass="30061">MKRLLHTCEVPERLPCREKEFEKICLFIRDCVKKNGFSQVMYLSGVPGTGKTATVIQVATSSQFWRIFLRSSILNIVFAFVLELDILCNKGQELVYDILNWTEKATFPVGVIAIANTFDLHERFLARRIMSRMGANRLQFQPYKRGEIESILRYRLQGSGAVRPDAIELASRKIAAVSGDLRKALDILRNAAQNALIRGRDEVDVRGVRVYRFSYKRSSSTSLDCVCVYFNFFVGPGCNSSVYLSYFLHLYSASVFSSGTYQGVL</sequence>
<dbReference type="Proteomes" id="UP000274131">
    <property type="component" value="Unassembled WGS sequence"/>
</dbReference>
<evidence type="ECO:0000313" key="9">
    <source>
        <dbReference type="WBParaSite" id="EVEC_0001050301-mRNA-1"/>
    </source>
</evidence>
<gene>
    <name evidence="7" type="ORF">EVEC_LOCUS9848</name>
</gene>
<dbReference type="InterPro" id="IPR054425">
    <property type="entry name" value="Cdc6_ORC1-like_ATPase_lid"/>
</dbReference>
<comment type="function">
    <text evidence="5">Component of the origin recognition complex (ORC) that binds origins of replication. DNA-binding is ATP-dependent, however specific DNA sequences that define origins of replication have not been identified so far. ORC is required to assemble the pre-replication complex necessary to initiate DNA replication.</text>
</comment>
<dbReference type="Pfam" id="PF22606">
    <property type="entry name" value="Cdc6-ORC-like_ATPase_lid"/>
    <property type="match status" value="1"/>
</dbReference>
<feature type="domain" description="Cdc6/ORC1-like ATPase lid" evidence="6">
    <location>
        <begin position="160"/>
        <end position="193"/>
    </location>
</feature>
<keyword evidence="5" id="KW-0067">ATP-binding</keyword>
<keyword evidence="8" id="KW-1185">Reference proteome</keyword>
<evidence type="ECO:0000313" key="8">
    <source>
        <dbReference type="Proteomes" id="UP000274131"/>
    </source>
</evidence>
<evidence type="ECO:0000256" key="5">
    <source>
        <dbReference type="RuleBase" id="RU365058"/>
    </source>
</evidence>
<proteinExistence type="inferred from homology"/>
<reference evidence="9" key="1">
    <citation type="submission" date="2017-02" db="UniProtKB">
        <authorList>
            <consortium name="WormBaseParasite"/>
        </authorList>
    </citation>
    <scope>IDENTIFICATION</scope>
</reference>
<keyword evidence="5" id="KW-0547">Nucleotide-binding</keyword>
<dbReference type="GO" id="GO:0005524">
    <property type="term" value="F:ATP binding"/>
    <property type="evidence" value="ECO:0007669"/>
    <property type="project" value="UniProtKB-KW"/>
</dbReference>
<organism evidence="9">
    <name type="scientific">Enterobius vermicularis</name>
    <name type="common">Human pinworm</name>
    <dbReference type="NCBI Taxonomy" id="51028"/>
    <lineage>
        <taxon>Eukaryota</taxon>
        <taxon>Metazoa</taxon>
        <taxon>Ecdysozoa</taxon>
        <taxon>Nematoda</taxon>
        <taxon>Chromadorea</taxon>
        <taxon>Rhabditida</taxon>
        <taxon>Spirurina</taxon>
        <taxon>Oxyuridomorpha</taxon>
        <taxon>Oxyuroidea</taxon>
        <taxon>Oxyuridae</taxon>
        <taxon>Enterobius</taxon>
    </lineage>
</organism>
<comment type="similarity">
    <text evidence="5">Belongs to the ORC1 family.</text>
</comment>
<comment type="subunit">
    <text evidence="5">ORC is composed of six subunits.</text>
</comment>
<dbReference type="EMBL" id="UXUI01010335">
    <property type="protein sequence ID" value="VDD95097.1"/>
    <property type="molecule type" value="Genomic_DNA"/>
</dbReference>
<keyword evidence="3 5" id="KW-0238">DNA-binding</keyword>
<dbReference type="AlphaFoldDB" id="A0A0N4VI52"/>
<dbReference type="GO" id="GO:0003688">
    <property type="term" value="F:DNA replication origin binding"/>
    <property type="evidence" value="ECO:0007669"/>
    <property type="project" value="TreeGrafter"/>
</dbReference>
<protein>
    <recommendedName>
        <fullName evidence="5">Origin recognition complex subunit 1</fullName>
    </recommendedName>
</protein>
<evidence type="ECO:0000256" key="1">
    <source>
        <dbReference type="ARBA" id="ARBA00004123"/>
    </source>
</evidence>
<keyword evidence="4 5" id="KW-0539">Nucleus</keyword>
<evidence type="ECO:0000256" key="4">
    <source>
        <dbReference type="ARBA" id="ARBA00023242"/>
    </source>
</evidence>
<comment type="subcellular location">
    <subcellularLocation>
        <location evidence="1 5">Nucleus</location>
    </subcellularLocation>
</comment>
<dbReference type="STRING" id="51028.A0A0N4VI52"/>
<dbReference type="WBParaSite" id="EVEC_0001050301-mRNA-1">
    <property type="protein sequence ID" value="EVEC_0001050301-mRNA-1"/>
    <property type="gene ID" value="EVEC_0001050301"/>
</dbReference>
<dbReference type="InterPro" id="IPR027417">
    <property type="entry name" value="P-loop_NTPase"/>
</dbReference>
<dbReference type="PANTHER" id="PTHR10763">
    <property type="entry name" value="CELL DIVISION CONTROL PROTEIN 6-RELATED"/>
    <property type="match status" value="1"/>
</dbReference>
<dbReference type="GO" id="GO:0033314">
    <property type="term" value="P:mitotic DNA replication checkpoint signaling"/>
    <property type="evidence" value="ECO:0007669"/>
    <property type="project" value="TreeGrafter"/>
</dbReference>
<dbReference type="OrthoDB" id="1926878at2759"/>
<dbReference type="GO" id="GO:0006270">
    <property type="term" value="P:DNA replication initiation"/>
    <property type="evidence" value="ECO:0007669"/>
    <property type="project" value="TreeGrafter"/>
</dbReference>
<evidence type="ECO:0000256" key="3">
    <source>
        <dbReference type="ARBA" id="ARBA00023125"/>
    </source>
</evidence>
<dbReference type="InterPro" id="IPR050311">
    <property type="entry name" value="ORC1/CDC6"/>
</dbReference>
<dbReference type="Gene3D" id="3.40.50.300">
    <property type="entry name" value="P-loop containing nucleotide triphosphate hydrolases"/>
    <property type="match status" value="1"/>
</dbReference>
<name>A0A0N4VI52_ENTVE</name>
<evidence type="ECO:0000256" key="2">
    <source>
        <dbReference type="ARBA" id="ARBA00022705"/>
    </source>
</evidence>
<keyword evidence="2 5" id="KW-0235">DNA replication</keyword>
<dbReference type="GO" id="GO:0005664">
    <property type="term" value="C:nuclear origin of replication recognition complex"/>
    <property type="evidence" value="ECO:0007669"/>
    <property type="project" value="TreeGrafter"/>
</dbReference>
<dbReference type="SUPFAM" id="SSF52540">
    <property type="entry name" value="P-loop containing nucleoside triphosphate hydrolases"/>
    <property type="match status" value="1"/>
</dbReference>
<dbReference type="Gene3D" id="1.10.8.60">
    <property type="match status" value="1"/>
</dbReference>
<evidence type="ECO:0000259" key="6">
    <source>
        <dbReference type="Pfam" id="PF22606"/>
    </source>
</evidence>
<reference evidence="7 8" key="2">
    <citation type="submission" date="2018-10" db="EMBL/GenBank/DDBJ databases">
        <authorList>
            <consortium name="Pathogen Informatics"/>
        </authorList>
    </citation>
    <scope>NUCLEOTIDE SEQUENCE [LARGE SCALE GENOMIC DNA]</scope>
</reference>